<keyword evidence="1 2" id="KW-0472">Membrane</keyword>
<organism evidence="3 4">
    <name type="scientific">Allopseudospirillum japonicum</name>
    <dbReference type="NCBI Taxonomy" id="64971"/>
    <lineage>
        <taxon>Bacteria</taxon>
        <taxon>Pseudomonadati</taxon>
        <taxon>Pseudomonadota</taxon>
        <taxon>Gammaproteobacteria</taxon>
        <taxon>Oceanospirillales</taxon>
        <taxon>Oceanospirillaceae</taxon>
        <taxon>Allopseudospirillum</taxon>
    </lineage>
</organism>
<dbReference type="AlphaFoldDB" id="A0A1H6SG07"/>
<comment type="function">
    <text evidence="1">Could be involved in insertion of integral membrane proteins into the membrane.</text>
</comment>
<reference evidence="4" key="1">
    <citation type="submission" date="2016-10" db="EMBL/GenBank/DDBJ databases">
        <authorList>
            <person name="Varghese N."/>
            <person name="Submissions S."/>
        </authorList>
    </citation>
    <scope>NUCLEOTIDE SEQUENCE [LARGE SCALE GENOMIC DNA]</scope>
    <source>
        <strain evidence="4">DSM 7165</strain>
    </source>
</reference>
<keyword evidence="4" id="KW-1185">Reference proteome</keyword>
<dbReference type="Proteomes" id="UP000242999">
    <property type="component" value="Unassembled WGS sequence"/>
</dbReference>
<dbReference type="SMART" id="SM01234">
    <property type="entry name" value="Haemolytic"/>
    <property type="match status" value="1"/>
</dbReference>
<dbReference type="GO" id="GO:0005886">
    <property type="term" value="C:plasma membrane"/>
    <property type="evidence" value="ECO:0007669"/>
    <property type="project" value="UniProtKB-SubCell"/>
</dbReference>
<accession>A0A1H6SG07</accession>
<dbReference type="InterPro" id="IPR002696">
    <property type="entry name" value="Membr_insert_effic_factor_YidD"/>
</dbReference>
<dbReference type="RefSeq" id="WP_093309478.1">
    <property type="nucleotide sequence ID" value="NZ_FNYH01000006.1"/>
</dbReference>
<proteinExistence type="inferred from homology"/>
<evidence type="ECO:0000256" key="1">
    <source>
        <dbReference type="HAMAP-Rule" id="MF_00386"/>
    </source>
</evidence>
<comment type="similarity">
    <text evidence="1">Belongs to the UPF0161 family.</text>
</comment>
<dbReference type="STRING" id="64971.SAMN05421831_10692"/>
<gene>
    <name evidence="3" type="ORF">SAMN05421831_10692</name>
</gene>
<dbReference type="EMBL" id="FNYH01000006">
    <property type="protein sequence ID" value="SEI64834.1"/>
    <property type="molecule type" value="Genomic_DNA"/>
</dbReference>
<protein>
    <recommendedName>
        <fullName evidence="1">Putative membrane protein insertion efficiency factor</fullName>
    </recommendedName>
</protein>
<evidence type="ECO:0000256" key="2">
    <source>
        <dbReference type="SAM" id="Phobius"/>
    </source>
</evidence>
<name>A0A1H6SG07_9GAMM</name>
<dbReference type="PANTHER" id="PTHR33383">
    <property type="entry name" value="MEMBRANE PROTEIN INSERTION EFFICIENCY FACTOR-RELATED"/>
    <property type="match status" value="1"/>
</dbReference>
<dbReference type="PANTHER" id="PTHR33383:SF1">
    <property type="entry name" value="MEMBRANE PROTEIN INSERTION EFFICIENCY FACTOR-RELATED"/>
    <property type="match status" value="1"/>
</dbReference>
<comment type="subcellular location">
    <subcellularLocation>
        <location evidence="1">Cell membrane</location>
        <topology evidence="1">Peripheral membrane protein</topology>
        <orientation evidence="1">Cytoplasmic side</orientation>
    </subcellularLocation>
</comment>
<dbReference type="OrthoDB" id="9801753at2"/>
<evidence type="ECO:0000313" key="3">
    <source>
        <dbReference type="EMBL" id="SEI64834.1"/>
    </source>
</evidence>
<evidence type="ECO:0000313" key="4">
    <source>
        <dbReference type="Proteomes" id="UP000242999"/>
    </source>
</evidence>
<keyword evidence="2" id="KW-0812">Transmembrane</keyword>
<dbReference type="Pfam" id="PF01809">
    <property type="entry name" value="YidD"/>
    <property type="match status" value="1"/>
</dbReference>
<feature type="transmembrane region" description="Helical" evidence="2">
    <location>
        <begin position="6"/>
        <end position="23"/>
    </location>
</feature>
<keyword evidence="1" id="KW-1003">Cell membrane</keyword>
<dbReference type="HAMAP" id="MF_00386">
    <property type="entry name" value="UPF0161_YidD"/>
    <property type="match status" value="1"/>
</dbReference>
<keyword evidence="2" id="KW-1133">Transmembrane helix</keyword>
<dbReference type="NCBIfam" id="TIGR00278">
    <property type="entry name" value="membrane protein insertion efficiency factor YidD"/>
    <property type="match status" value="1"/>
</dbReference>
<sequence>MQKLYTAINNAFVFLLSLLVKFYRYAISPMMASHCRFEPSCSAYMLEALQEQGAIKGLYLGIKRILRCHPWSPGGYDPVPKKSCCVDISQQP</sequence>